<evidence type="ECO:0000313" key="15">
    <source>
        <dbReference type="EMBL" id="PIP56418.1"/>
    </source>
</evidence>
<dbReference type="EMBL" id="PCSU01000055">
    <property type="protein sequence ID" value="PIP56418.1"/>
    <property type="molecule type" value="Genomic_DNA"/>
</dbReference>
<dbReference type="AlphaFoldDB" id="A0A2H0BHC9"/>
<dbReference type="InterPro" id="IPR035587">
    <property type="entry name" value="DUS-like_FMN-bd"/>
</dbReference>
<evidence type="ECO:0000256" key="5">
    <source>
        <dbReference type="ARBA" id="ARBA00022694"/>
    </source>
</evidence>
<evidence type="ECO:0000256" key="7">
    <source>
        <dbReference type="ARBA" id="ARBA00022884"/>
    </source>
</evidence>
<comment type="catalytic activity">
    <reaction evidence="9">
        <text>a 5,6-dihydrouridine in tRNA + NADP(+) = a uridine in tRNA + NADPH + H(+)</text>
        <dbReference type="Rhea" id="RHEA:23624"/>
        <dbReference type="Rhea" id="RHEA-COMP:13339"/>
        <dbReference type="Rhea" id="RHEA-COMP:13887"/>
        <dbReference type="ChEBI" id="CHEBI:15378"/>
        <dbReference type="ChEBI" id="CHEBI:57783"/>
        <dbReference type="ChEBI" id="CHEBI:58349"/>
        <dbReference type="ChEBI" id="CHEBI:65315"/>
        <dbReference type="ChEBI" id="CHEBI:74443"/>
    </reaction>
</comment>
<dbReference type="PANTHER" id="PTHR45846">
    <property type="entry name" value="TRNA-DIHYDROURIDINE(47) SYNTHASE [NAD(P)(+)]-LIKE"/>
    <property type="match status" value="1"/>
</dbReference>
<keyword evidence="13" id="KW-0547">Nucleotide-binding</keyword>
<feature type="binding site" evidence="13">
    <location>
        <position position="170"/>
    </location>
    <ligand>
        <name>FMN</name>
        <dbReference type="ChEBI" id="CHEBI:58210"/>
    </ligand>
</feature>
<feature type="binding site" evidence="13">
    <location>
        <position position="142"/>
    </location>
    <ligand>
        <name>FMN</name>
        <dbReference type="ChEBI" id="CHEBI:58210"/>
    </ligand>
</feature>
<evidence type="ECO:0000256" key="13">
    <source>
        <dbReference type="PIRSR" id="PIRSR006621-2"/>
    </source>
</evidence>
<dbReference type="GO" id="GO:0000049">
    <property type="term" value="F:tRNA binding"/>
    <property type="evidence" value="ECO:0007669"/>
    <property type="project" value="UniProtKB-KW"/>
</dbReference>
<dbReference type="GO" id="GO:0017150">
    <property type="term" value="F:tRNA dihydrouridine synthase activity"/>
    <property type="evidence" value="ECO:0007669"/>
    <property type="project" value="InterPro"/>
</dbReference>
<keyword evidence="8 11" id="KW-0560">Oxidoreductase</keyword>
<evidence type="ECO:0000256" key="4">
    <source>
        <dbReference type="ARBA" id="ARBA00022643"/>
    </source>
</evidence>
<dbReference type="Gene3D" id="3.20.20.70">
    <property type="entry name" value="Aldolase class I"/>
    <property type="match status" value="1"/>
</dbReference>
<evidence type="ECO:0000256" key="3">
    <source>
        <dbReference type="ARBA" id="ARBA00022630"/>
    </source>
</evidence>
<comment type="similarity">
    <text evidence="11">Belongs to the dus family.</text>
</comment>
<protein>
    <recommendedName>
        <fullName evidence="11">tRNA-dihydrouridine synthase</fullName>
        <ecNumber evidence="11">1.3.1.-</ecNumber>
    </recommendedName>
</protein>
<evidence type="ECO:0000256" key="6">
    <source>
        <dbReference type="ARBA" id="ARBA00022857"/>
    </source>
</evidence>
<evidence type="ECO:0000256" key="8">
    <source>
        <dbReference type="ARBA" id="ARBA00023002"/>
    </source>
</evidence>
<organism evidence="15 16">
    <name type="scientific">candidate division WWE3 bacterium CG22_combo_CG10-13_8_21_14_all_39_12</name>
    <dbReference type="NCBI Taxonomy" id="1975094"/>
    <lineage>
        <taxon>Bacteria</taxon>
        <taxon>Katanobacteria</taxon>
    </lineage>
</organism>
<evidence type="ECO:0000256" key="9">
    <source>
        <dbReference type="ARBA" id="ARBA00048205"/>
    </source>
</evidence>
<name>A0A2H0BHC9_UNCKA</name>
<dbReference type="EC" id="1.3.1.-" evidence="11"/>
<comment type="cofactor">
    <cofactor evidence="11 13">
        <name>FMN</name>
        <dbReference type="ChEBI" id="CHEBI:58210"/>
    </cofactor>
</comment>
<dbReference type="GO" id="GO:0050660">
    <property type="term" value="F:flavin adenine dinucleotide binding"/>
    <property type="evidence" value="ECO:0007669"/>
    <property type="project" value="InterPro"/>
</dbReference>
<evidence type="ECO:0000256" key="1">
    <source>
        <dbReference type="ARBA" id="ARBA00002790"/>
    </source>
</evidence>
<comment type="caution">
    <text evidence="15">The sequence shown here is derived from an EMBL/GenBank/DDBJ whole genome shotgun (WGS) entry which is preliminary data.</text>
</comment>
<dbReference type="InterPro" id="IPR013785">
    <property type="entry name" value="Aldolase_TIM"/>
</dbReference>
<evidence type="ECO:0000256" key="10">
    <source>
        <dbReference type="ARBA" id="ARBA00048802"/>
    </source>
</evidence>
<evidence type="ECO:0000256" key="12">
    <source>
        <dbReference type="PIRSR" id="PIRSR006621-1"/>
    </source>
</evidence>
<evidence type="ECO:0000313" key="16">
    <source>
        <dbReference type="Proteomes" id="UP000228495"/>
    </source>
</evidence>
<keyword evidence="6" id="KW-0521">NADP</keyword>
<evidence type="ECO:0000259" key="14">
    <source>
        <dbReference type="Pfam" id="PF01207"/>
    </source>
</evidence>
<dbReference type="PANTHER" id="PTHR45846:SF1">
    <property type="entry name" value="TRNA-DIHYDROURIDINE(47) SYNTHASE [NAD(P)(+)]-LIKE"/>
    <property type="match status" value="1"/>
</dbReference>
<reference evidence="15 16" key="1">
    <citation type="submission" date="2017-09" db="EMBL/GenBank/DDBJ databases">
        <title>Depth-based differentiation of microbial function through sediment-hosted aquifers and enrichment of novel symbionts in the deep terrestrial subsurface.</title>
        <authorList>
            <person name="Probst A.J."/>
            <person name="Ladd B."/>
            <person name="Jarett J.K."/>
            <person name="Geller-Mcgrath D.E."/>
            <person name="Sieber C.M."/>
            <person name="Emerson J.B."/>
            <person name="Anantharaman K."/>
            <person name="Thomas B.C."/>
            <person name="Malmstrom R."/>
            <person name="Stieglmeier M."/>
            <person name="Klingl A."/>
            <person name="Woyke T."/>
            <person name="Ryan C.M."/>
            <person name="Banfield J.F."/>
        </authorList>
    </citation>
    <scope>NUCLEOTIDE SEQUENCE [LARGE SCALE GENOMIC DNA]</scope>
    <source>
        <strain evidence="15">CG22_combo_CG10-13_8_21_14_all_39_12</strain>
    </source>
</reference>
<feature type="active site" description="Proton donor" evidence="12">
    <location>
        <position position="102"/>
    </location>
</feature>
<keyword evidence="4 11" id="KW-0288">FMN</keyword>
<dbReference type="InterPro" id="IPR024036">
    <property type="entry name" value="tRNA-dHydroUridine_Synthase_C"/>
</dbReference>
<proteinExistence type="inferred from homology"/>
<evidence type="ECO:0000256" key="11">
    <source>
        <dbReference type="PIRNR" id="PIRNR006621"/>
    </source>
</evidence>
<dbReference type="SUPFAM" id="SSF51395">
    <property type="entry name" value="FMN-linked oxidoreductases"/>
    <property type="match status" value="1"/>
</dbReference>
<feature type="domain" description="DUS-like FMN-binding" evidence="14">
    <location>
        <begin position="14"/>
        <end position="312"/>
    </location>
</feature>
<accession>A0A2H0BHC9</accession>
<keyword evidence="5 11" id="KW-0819">tRNA processing</keyword>
<dbReference type="Gene3D" id="1.10.1200.80">
    <property type="entry name" value="Putative flavin oxidoreducatase, domain 2"/>
    <property type="match status" value="1"/>
</dbReference>
<dbReference type="CDD" id="cd02801">
    <property type="entry name" value="DUS_like_FMN"/>
    <property type="match status" value="1"/>
</dbReference>
<sequence length="317" mass="35514">MNIWQQLKKPIFALAPMEDVTDTVFRRIVTSCAAPDIMFTEFTSVDGMDSEGSVHVSHRLKFDNSEKPLIAQIWGTTPESYFNAAQELQKRNFDGIDINMGCPVPKIIKKGCCSALINDHTKAKEIIDATRSGAGKLTLSVKTRIGFKTIVTDEWIGFLLEQNLDALTIHGRTTKELSSVPNHWDEIGKAVALKNRIAPHTIILGNGDIMSREEGLEKIEQCGLDGVMIGRGIFSNPWIFDKTTAQTDLSSQKMLKLFLSHINLFDETWGTQKNFAILKKFIKMYVTGFDGAGKMRHELSQSSSIDNLKDKVEKLIY</sequence>
<feature type="binding site" evidence="13">
    <location>
        <position position="72"/>
    </location>
    <ligand>
        <name>FMN</name>
        <dbReference type="ChEBI" id="CHEBI:58210"/>
    </ligand>
</feature>
<dbReference type="InterPro" id="IPR001269">
    <property type="entry name" value="DUS_fam"/>
</dbReference>
<comment type="function">
    <text evidence="1 11">Catalyzes the synthesis of 5,6-dihydrouridine (D), a modified base found in the D-loop of most tRNAs, via the reduction of the C5-C6 double bond in target uridines.</text>
</comment>
<keyword evidence="7" id="KW-0694">RNA-binding</keyword>
<dbReference type="PIRSF" id="PIRSF006621">
    <property type="entry name" value="Dus"/>
    <property type="match status" value="1"/>
</dbReference>
<feature type="binding site" evidence="13">
    <location>
        <begin position="230"/>
        <end position="231"/>
    </location>
    <ligand>
        <name>FMN</name>
        <dbReference type="ChEBI" id="CHEBI:58210"/>
    </ligand>
</feature>
<comment type="catalytic activity">
    <reaction evidence="10">
        <text>a 5,6-dihydrouridine in tRNA + NAD(+) = a uridine in tRNA + NADH + H(+)</text>
        <dbReference type="Rhea" id="RHEA:54452"/>
        <dbReference type="Rhea" id="RHEA-COMP:13339"/>
        <dbReference type="Rhea" id="RHEA-COMP:13887"/>
        <dbReference type="ChEBI" id="CHEBI:15378"/>
        <dbReference type="ChEBI" id="CHEBI:57540"/>
        <dbReference type="ChEBI" id="CHEBI:57945"/>
        <dbReference type="ChEBI" id="CHEBI:65315"/>
        <dbReference type="ChEBI" id="CHEBI:74443"/>
    </reaction>
</comment>
<evidence type="ECO:0000256" key="2">
    <source>
        <dbReference type="ARBA" id="ARBA00022555"/>
    </source>
</evidence>
<keyword evidence="2" id="KW-0820">tRNA-binding</keyword>
<dbReference type="Proteomes" id="UP000228495">
    <property type="component" value="Unassembled WGS sequence"/>
</dbReference>
<dbReference type="Pfam" id="PF01207">
    <property type="entry name" value="Dus"/>
    <property type="match status" value="1"/>
</dbReference>
<keyword evidence="3 11" id="KW-0285">Flavoprotein</keyword>
<gene>
    <name evidence="15" type="ORF">COX05_03085</name>
</gene>